<dbReference type="PANTHER" id="PTHR10357">
    <property type="entry name" value="ALPHA-AMYLASE FAMILY MEMBER"/>
    <property type="match status" value="1"/>
</dbReference>
<dbReference type="Pfam" id="PF00128">
    <property type="entry name" value="Alpha-amylase"/>
    <property type="match status" value="1"/>
</dbReference>
<dbReference type="PANTHER" id="PTHR10357:SF209">
    <property type="entry name" value="PERIPLASMIC ALPHA-AMYLASE"/>
    <property type="match status" value="1"/>
</dbReference>
<dbReference type="EMBL" id="ML978127">
    <property type="protein sequence ID" value="KAF2098396.1"/>
    <property type="molecule type" value="Genomic_DNA"/>
</dbReference>
<dbReference type="SUPFAM" id="SSF51445">
    <property type="entry name" value="(Trans)glycosidases"/>
    <property type="match status" value="1"/>
</dbReference>
<evidence type="ECO:0000256" key="2">
    <source>
        <dbReference type="SAM" id="MobiDB-lite"/>
    </source>
</evidence>
<protein>
    <submittedName>
        <fullName evidence="4">Alpha-amylase</fullName>
    </submittedName>
</protein>
<reference evidence="4" key="1">
    <citation type="journal article" date="2020" name="Stud. Mycol.">
        <title>101 Dothideomycetes genomes: a test case for predicting lifestyles and emergence of pathogens.</title>
        <authorList>
            <person name="Haridas S."/>
            <person name="Albert R."/>
            <person name="Binder M."/>
            <person name="Bloem J."/>
            <person name="Labutti K."/>
            <person name="Salamov A."/>
            <person name="Andreopoulos B."/>
            <person name="Baker S."/>
            <person name="Barry K."/>
            <person name="Bills G."/>
            <person name="Bluhm B."/>
            <person name="Cannon C."/>
            <person name="Castanera R."/>
            <person name="Culley D."/>
            <person name="Daum C."/>
            <person name="Ezra D."/>
            <person name="Gonzalez J."/>
            <person name="Henrissat B."/>
            <person name="Kuo A."/>
            <person name="Liang C."/>
            <person name="Lipzen A."/>
            <person name="Lutzoni F."/>
            <person name="Magnuson J."/>
            <person name="Mondo S."/>
            <person name="Nolan M."/>
            <person name="Ohm R."/>
            <person name="Pangilinan J."/>
            <person name="Park H.-J."/>
            <person name="Ramirez L."/>
            <person name="Alfaro M."/>
            <person name="Sun H."/>
            <person name="Tritt A."/>
            <person name="Yoshinaga Y."/>
            <person name="Zwiers L.-H."/>
            <person name="Turgeon B."/>
            <person name="Goodwin S."/>
            <person name="Spatafora J."/>
            <person name="Crous P."/>
            <person name="Grigoriev I."/>
        </authorList>
    </citation>
    <scope>NUCLEOTIDE SEQUENCE</scope>
    <source>
        <strain evidence="4">CBS 133067</strain>
    </source>
</reference>
<proteinExistence type="inferred from homology"/>
<evidence type="ECO:0000313" key="4">
    <source>
        <dbReference type="EMBL" id="KAF2098396.1"/>
    </source>
</evidence>
<keyword evidence="5" id="KW-1185">Reference proteome</keyword>
<comment type="similarity">
    <text evidence="1">Belongs to the glycosyl hydrolase 13 family.</text>
</comment>
<gene>
    <name evidence="4" type="ORF">NA57DRAFT_77188</name>
</gene>
<dbReference type="InterPro" id="IPR006047">
    <property type="entry name" value="GH13_cat_dom"/>
</dbReference>
<dbReference type="OrthoDB" id="204980at2759"/>
<dbReference type="SMART" id="SM00642">
    <property type="entry name" value="Aamy"/>
    <property type="match status" value="1"/>
</dbReference>
<dbReference type="Gene3D" id="3.20.20.80">
    <property type="entry name" value="Glycosidases"/>
    <property type="match status" value="2"/>
</dbReference>
<feature type="region of interest" description="Disordered" evidence="2">
    <location>
        <begin position="270"/>
        <end position="290"/>
    </location>
</feature>
<organism evidence="4 5">
    <name type="scientific">Rhizodiscina lignyota</name>
    <dbReference type="NCBI Taxonomy" id="1504668"/>
    <lineage>
        <taxon>Eukaryota</taxon>
        <taxon>Fungi</taxon>
        <taxon>Dikarya</taxon>
        <taxon>Ascomycota</taxon>
        <taxon>Pezizomycotina</taxon>
        <taxon>Dothideomycetes</taxon>
        <taxon>Pleosporomycetidae</taxon>
        <taxon>Aulographales</taxon>
        <taxon>Rhizodiscinaceae</taxon>
        <taxon>Rhizodiscina</taxon>
    </lineage>
</organism>
<evidence type="ECO:0000256" key="1">
    <source>
        <dbReference type="ARBA" id="ARBA00008061"/>
    </source>
</evidence>
<sequence>MSGIRSINDNAIQSVIQRAPTRGCYPSPLAWEDQVLYFMLPDRFSDGKETGYKDIRGQRVTKGTTPMYTNADNDNAAKDETDAEAWLDAGAKFVGGTLAGLQSKLGYLKRLGVTVIWIGPVFKQVAALQTYHGYGVQNFLDVEPRFGTREQLRHLVQSAHEVGIYVVLDIILNHSADVFAYEAGAPTYNGSVFPVKGFWDENRRPSIPMTDGPIDQRAFPSAFPNAAIWPLELQPQSTFDRKGSIGGDQWDTAPHFSKSSTWAMDRRATSAPRFTSSRSRAARTTSTSSAGNRTFQTVEITGLDAALGIGRVQQTLWKTPKGQCNPNDYFGLFRNAKFLNKGSHAWLRNRVVTMIDDHDQIWRGNDKARFCAFENPAVAPRLVLAAMGMNLCTLGIPCIYYGTEQAFDGAGGGDNKGHGADQFIREAMFGGGFGAFRSKGRHFFDESSFSYLEFAKICEIRRKEEALRRGRQYLRDISYDESGWGLPTIEGDQMKSIMAWSRIFNGIEILCAINTDTENETTVFVTVDHWIKPSGSSMGLIYASGESTNLHQTLTVSNDSGSGRSVVKLAVPPAGFVIYK</sequence>
<dbReference type="InterPro" id="IPR017853">
    <property type="entry name" value="GH"/>
</dbReference>
<name>A0A9P4M548_9PEZI</name>
<evidence type="ECO:0000313" key="5">
    <source>
        <dbReference type="Proteomes" id="UP000799772"/>
    </source>
</evidence>
<evidence type="ECO:0000259" key="3">
    <source>
        <dbReference type="SMART" id="SM00642"/>
    </source>
</evidence>
<dbReference type="Proteomes" id="UP000799772">
    <property type="component" value="Unassembled WGS sequence"/>
</dbReference>
<dbReference type="AlphaFoldDB" id="A0A9P4M548"/>
<feature type="domain" description="Glycosyl hydrolase family 13 catalytic" evidence="3">
    <location>
        <begin position="38"/>
        <end position="437"/>
    </location>
</feature>
<accession>A0A9P4M548</accession>
<comment type="caution">
    <text evidence="4">The sequence shown here is derived from an EMBL/GenBank/DDBJ whole genome shotgun (WGS) entry which is preliminary data.</text>
</comment>
<dbReference type="GO" id="GO:0005975">
    <property type="term" value="P:carbohydrate metabolic process"/>
    <property type="evidence" value="ECO:0007669"/>
    <property type="project" value="InterPro"/>
</dbReference>